<feature type="domain" description="6-phosphogluconate dehydrogenase NADP-binding" evidence="4">
    <location>
        <begin position="3"/>
        <end position="162"/>
    </location>
</feature>
<evidence type="ECO:0000313" key="7">
    <source>
        <dbReference type="Proteomes" id="UP001275436"/>
    </source>
</evidence>
<evidence type="ECO:0000313" key="6">
    <source>
        <dbReference type="EMBL" id="GLO65274.1"/>
    </source>
</evidence>
<dbReference type="InterPro" id="IPR006115">
    <property type="entry name" value="6PGDH_NADP-bd"/>
</dbReference>
<protein>
    <submittedName>
        <fullName evidence="6">3-hydroxyisobutyrate dehydrogenase</fullName>
    </submittedName>
</protein>
<comment type="similarity">
    <text evidence="1">Belongs to the HIBADH-related family.</text>
</comment>
<dbReference type="Proteomes" id="UP001275436">
    <property type="component" value="Unassembled WGS sequence"/>
</dbReference>
<keyword evidence="3" id="KW-0520">NAD</keyword>
<name>A0ABQ5TEK2_9BACI</name>
<comment type="caution">
    <text evidence="6">The sequence shown here is derived from an EMBL/GenBank/DDBJ whole genome shotgun (WGS) entry which is preliminary data.</text>
</comment>
<reference evidence="6 7" key="1">
    <citation type="submission" date="2023-02" db="EMBL/GenBank/DDBJ databases">
        <title>Oceanobacillus kimchii IFOP_LL358 isolated form Alexandrium catenella lab strain.</title>
        <authorList>
            <person name="Gajardo G."/>
            <person name="Ueki S."/>
            <person name="Maruyama F."/>
        </authorList>
    </citation>
    <scope>NUCLEOTIDE SEQUENCE [LARGE SCALE GENOMIC DNA]</scope>
    <source>
        <strain evidence="6 7">IFOP_LL358</strain>
    </source>
</reference>
<evidence type="ECO:0000256" key="1">
    <source>
        <dbReference type="ARBA" id="ARBA00009080"/>
    </source>
</evidence>
<dbReference type="InterPro" id="IPR029154">
    <property type="entry name" value="HIBADH-like_NADP-bd"/>
</dbReference>
<dbReference type="PANTHER" id="PTHR22981">
    <property type="entry name" value="3-HYDROXYISOBUTYRATE DEHYDROGENASE-RELATED"/>
    <property type="match status" value="1"/>
</dbReference>
<keyword evidence="2" id="KW-0560">Oxidoreductase</keyword>
<feature type="domain" description="3-hydroxyisobutyrate dehydrogenase-like NAD-binding" evidence="5">
    <location>
        <begin position="167"/>
        <end position="287"/>
    </location>
</feature>
<dbReference type="EMBL" id="BSKO01000001">
    <property type="protein sequence ID" value="GLO65274.1"/>
    <property type="molecule type" value="Genomic_DNA"/>
</dbReference>
<dbReference type="Gene3D" id="1.10.1040.10">
    <property type="entry name" value="N-(1-d-carboxylethyl)-l-norvaline Dehydrogenase, domain 2"/>
    <property type="match status" value="1"/>
</dbReference>
<dbReference type="InterPro" id="IPR015815">
    <property type="entry name" value="HIBADH-related"/>
</dbReference>
<dbReference type="Pfam" id="PF03446">
    <property type="entry name" value="NAD_binding_2"/>
    <property type="match status" value="1"/>
</dbReference>
<dbReference type="InterPro" id="IPR036291">
    <property type="entry name" value="NAD(P)-bd_dom_sf"/>
</dbReference>
<evidence type="ECO:0000259" key="5">
    <source>
        <dbReference type="Pfam" id="PF14833"/>
    </source>
</evidence>
<dbReference type="InterPro" id="IPR013328">
    <property type="entry name" value="6PGD_dom2"/>
</dbReference>
<proteinExistence type="inferred from homology"/>
<evidence type="ECO:0000259" key="4">
    <source>
        <dbReference type="Pfam" id="PF03446"/>
    </source>
</evidence>
<dbReference type="InterPro" id="IPR008927">
    <property type="entry name" value="6-PGluconate_DH-like_C_sf"/>
</dbReference>
<gene>
    <name evidence="6" type="ORF">MACH08_10580</name>
</gene>
<dbReference type="SUPFAM" id="SSF51735">
    <property type="entry name" value="NAD(P)-binding Rossmann-fold domains"/>
    <property type="match status" value="1"/>
</dbReference>
<dbReference type="Pfam" id="PF14833">
    <property type="entry name" value="NAD_binding_11"/>
    <property type="match status" value="1"/>
</dbReference>
<dbReference type="SUPFAM" id="SSF48179">
    <property type="entry name" value="6-phosphogluconate dehydrogenase C-terminal domain-like"/>
    <property type="match status" value="1"/>
</dbReference>
<dbReference type="PANTHER" id="PTHR22981:SF7">
    <property type="entry name" value="3-HYDROXYISOBUTYRATE DEHYDROGENASE, MITOCHONDRIAL"/>
    <property type="match status" value="1"/>
</dbReference>
<accession>A0ABQ5TEK2</accession>
<evidence type="ECO:0000256" key="3">
    <source>
        <dbReference type="ARBA" id="ARBA00023027"/>
    </source>
</evidence>
<dbReference type="Gene3D" id="3.40.50.720">
    <property type="entry name" value="NAD(P)-binding Rossmann-like Domain"/>
    <property type="match status" value="1"/>
</dbReference>
<sequence>MSKIGFIGLGNMGLPMSIGLMNSGYEVIGYDVNEERSLLFKKSGGNIALSCANLVAESDVILTSLPSNKAVEAVYLDKDGLLVHCNSSQVVIDTSTVAPELNQQLEASLSEKSIPFLAAPVSGGVVGAENQTLTVMVGGKKESFQKVKDILNVIGGNVFHVGEQIDKGTTVKLINNLLIGFYTAGVSEALQIANQKDIDLNDLFSMMNVSYGQSRIYERNYKTFIEPNDFNPGFALKLLRKDLEFAMEVADNNQLDLPISKSLLDLYRNLEQQGYGDQDMAVLYKYLKDTIDKNKEATT</sequence>
<keyword evidence="7" id="KW-1185">Reference proteome</keyword>
<evidence type="ECO:0000256" key="2">
    <source>
        <dbReference type="ARBA" id="ARBA00023002"/>
    </source>
</evidence>
<dbReference type="PIRSF" id="PIRSF000103">
    <property type="entry name" value="HIBADH"/>
    <property type="match status" value="1"/>
</dbReference>
<dbReference type="RefSeq" id="WP_017795961.1">
    <property type="nucleotide sequence ID" value="NZ_BSKO01000001.1"/>
</dbReference>
<organism evidence="6 7">
    <name type="scientific">Oceanobacillus kimchii</name>
    <dbReference type="NCBI Taxonomy" id="746691"/>
    <lineage>
        <taxon>Bacteria</taxon>
        <taxon>Bacillati</taxon>
        <taxon>Bacillota</taxon>
        <taxon>Bacilli</taxon>
        <taxon>Bacillales</taxon>
        <taxon>Bacillaceae</taxon>
        <taxon>Oceanobacillus</taxon>
    </lineage>
</organism>